<feature type="domain" description="UvrD-like helicase C-terminal" evidence="7">
    <location>
        <begin position="421"/>
        <end position="526"/>
    </location>
</feature>
<name>A0A6J4EC15_9PSED</name>
<evidence type="ECO:0000256" key="5">
    <source>
        <dbReference type="ARBA" id="ARBA00034923"/>
    </source>
</evidence>
<dbReference type="PANTHER" id="PTHR11070:SF2">
    <property type="entry name" value="ATP-DEPENDENT DNA HELICASE SRS2"/>
    <property type="match status" value="1"/>
</dbReference>
<evidence type="ECO:0000313" key="8">
    <source>
        <dbReference type="EMBL" id="BCG26978.1"/>
    </source>
</evidence>
<keyword evidence="4" id="KW-0067">ATP-binding</keyword>
<evidence type="ECO:0000256" key="4">
    <source>
        <dbReference type="ARBA" id="ARBA00022840"/>
    </source>
</evidence>
<evidence type="ECO:0000256" key="1">
    <source>
        <dbReference type="ARBA" id="ARBA00022741"/>
    </source>
</evidence>
<organism evidence="8 10">
    <name type="scientific">Pseudomonas tohonis</name>
    <dbReference type="NCBI Taxonomy" id="2725477"/>
    <lineage>
        <taxon>Bacteria</taxon>
        <taxon>Pseudomonadati</taxon>
        <taxon>Pseudomonadota</taxon>
        <taxon>Gammaproteobacteria</taxon>
        <taxon>Pseudomonadales</taxon>
        <taxon>Pseudomonadaceae</taxon>
        <taxon>Pseudomonas</taxon>
    </lineage>
</organism>
<evidence type="ECO:0000256" key="2">
    <source>
        <dbReference type="ARBA" id="ARBA00022801"/>
    </source>
</evidence>
<dbReference type="Pfam" id="PF13245">
    <property type="entry name" value="AAA_19"/>
    <property type="match status" value="1"/>
</dbReference>
<dbReference type="Gene3D" id="3.40.50.300">
    <property type="entry name" value="P-loop containing nucleotide triphosphate hydrolases"/>
    <property type="match status" value="2"/>
</dbReference>
<proteinExistence type="predicted"/>
<dbReference type="PANTHER" id="PTHR11070">
    <property type="entry name" value="UVRD / RECB / PCRA DNA HELICASE FAMILY MEMBER"/>
    <property type="match status" value="1"/>
</dbReference>
<dbReference type="InterPro" id="IPR014017">
    <property type="entry name" value="DNA_helicase_UvrD-like_C"/>
</dbReference>
<dbReference type="GO" id="GO:0043138">
    <property type="term" value="F:3'-5' DNA helicase activity"/>
    <property type="evidence" value="ECO:0007669"/>
    <property type="project" value="TreeGrafter"/>
</dbReference>
<dbReference type="InterPro" id="IPR011528">
    <property type="entry name" value="NERD"/>
</dbReference>
<dbReference type="RefSeq" id="WP_173172527.1">
    <property type="nucleotide sequence ID" value="NZ_AP023189.1"/>
</dbReference>
<dbReference type="Pfam" id="PF13361">
    <property type="entry name" value="UvrD_C"/>
    <property type="match status" value="2"/>
</dbReference>
<evidence type="ECO:0000259" key="6">
    <source>
        <dbReference type="Pfam" id="PF08378"/>
    </source>
</evidence>
<evidence type="ECO:0000313" key="10">
    <source>
        <dbReference type="Proteomes" id="UP000509383"/>
    </source>
</evidence>
<dbReference type="EMBL" id="AP023189">
    <property type="protein sequence ID" value="BCG26978.1"/>
    <property type="molecule type" value="Genomic_DNA"/>
</dbReference>
<gene>
    <name evidence="8" type="ORF">TUM18999_51690</name>
    <name evidence="9" type="ORF">TUM20286_00380</name>
</gene>
<dbReference type="GO" id="GO:0005524">
    <property type="term" value="F:ATP binding"/>
    <property type="evidence" value="ECO:0007669"/>
    <property type="project" value="UniProtKB-KW"/>
</dbReference>
<dbReference type="InterPro" id="IPR000212">
    <property type="entry name" value="DNA_helicase_UvrD/REP"/>
</dbReference>
<evidence type="ECO:0000313" key="11">
    <source>
        <dbReference type="Proteomes" id="UP001054892"/>
    </source>
</evidence>
<evidence type="ECO:0000313" key="9">
    <source>
        <dbReference type="EMBL" id="GJN50286.1"/>
    </source>
</evidence>
<dbReference type="GO" id="GO:0000725">
    <property type="term" value="P:recombinational repair"/>
    <property type="evidence" value="ECO:0007669"/>
    <property type="project" value="TreeGrafter"/>
</dbReference>
<accession>A0A6J4EC15</accession>
<evidence type="ECO:0000256" key="3">
    <source>
        <dbReference type="ARBA" id="ARBA00022806"/>
    </source>
</evidence>
<feature type="domain" description="NERD" evidence="6">
    <location>
        <begin position="16"/>
        <end position="109"/>
    </location>
</feature>
<dbReference type="GO" id="GO:0003677">
    <property type="term" value="F:DNA binding"/>
    <property type="evidence" value="ECO:0007669"/>
    <property type="project" value="InterPro"/>
</dbReference>
<dbReference type="EMBL" id="BQKM01000001">
    <property type="protein sequence ID" value="GJN50286.1"/>
    <property type="molecule type" value="Genomic_DNA"/>
</dbReference>
<dbReference type="AlphaFoldDB" id="A0A6J4EC15"/>
<feature type="domain" description="UvrD-like helicase C-terminal" evidence="7">
    <location>
        <begin position="538"/>
        <end position="599"/>
    </location>
</feature>
<dbReference type="Proteomes" id="UP001054892">
    <property type="component" value="Unassembled WGS sequence"/>
</dbReference>
<reference evidence="8 10" key="1">
    <citation type="submission" date="2020-05" db="EMBL/GenBank/DDBJ databases">
        <title>Characterization of novel class B3 metallo-beta-lactamase from novel Pseudomonas species.</title>
        <authorList>
            <person name="Yamada K."/>
            <person name="Aoki K."/>
            <person name="Ishii Y."/>
        </authorList>
    </citation>
    <scope>NUCLEOTIDE SEQUENCE [LARGE SCALE GENOMIC DNA]</scope>
    <source>
        <strain evidence="8 10">TUM18999</strain>
        <strain evidence="9 11">TUM20286</strain>
    </source>
</reference>
<dbReference type="Pfam" id="PF08378">
    <property type="entry name" value="NERD"/>
    <property type="match status" value="1"/>
</dbReference>
<evidence type="ECO:0000259" key="7">
    <source>
        <dbReference type="Pfam" id="PF13361"/>
    </source>
</evidence>
<protein>
    <recommendedName>
        <fullName evidence="5">DNA 3'-5' helicase II</fullName>
    </recommendedName>
</protein>
<dbReference type="SUPFAM" id="SSF52540">
    <property type="entry name" value="P-loop containing nucleoside triphosphate hydrolases"/>
    <property type="match status" value="1"/>
</dbReference>
<dbReference type="InterPro" id="IPR027417">
    <property type="entry name" value="P-loop_NTPase"/>
</dbReference>
<dbReference type="KEGG" id="ptw:TUM18999_51690"/>
<dbReference type="Proteomes" id="UP000509383">
    <property type="component" value="Chromosome"/>
</dbReference>
<keyword evidence="2" id="KW-0378">Hydrolase</keyword>
<dbReference type="GO" id="GO:0016787">
    <property type="term" value="F:hydrolase activity"/>
    <property type="evidence" value="ECO:0007669"/>
    <property type="project" value="UniProtKB-KW"/>
</dbReference>
<sequence>MALFFPTRSTCRFDSPGERRLAERLDKKLNDDFLCWFNVPVGPKALQPDFVILHPQWGLLVLEVKDWRLDTIQSMDKGTAQIIDNGSLKKVKNPLTQARVYALEVVMALQKDPELRQPLDTPYAGNLAIPWGFGVVLTSITRKQFEQTELAAVMDPKKVLFQDEMTESVEPNELHKKLTGMLPPVFRCNLSKSQIDRIRYHLFPEVRVNSEPGQFGLFAETEAPLPDLIKVMDLQQELLARSMGEGHRVIHGVAGSGKTMILGYRCAYLASATSKPILVLCFNRSLAGRLNQVMSNKGLKEKVVVRSFHAWCREQLTASGIPLPEKCAINEKMNKFVQLTISAVEEGIISKEQYSAVLIDEGHDFEPDWLRLAVKMVDSRTNSLLLLFDDAQSIYRSKNSKERLGFTFASVGIQAPGRTTVLKLNYRNTAETLAVAKALSTDLLAEKSGSEESIPTIAPESAGRRGKVPELLRFQSEEAEWNCITERIKDAQGQGRQLSDIAIIYRSQSHGVRAEEVLRREGIPFSSGLSQKGKGTLYTDRDTVKIISMHSSKGLEFGVVFIPSMQSMPQNDTDEIDEARLAYVAMTRATEYLVMTHSKDSIFTTRIQEAIERASRQKQ</sequence>
<keyword evidence="1" id="KW-0547">Nucleotide-binding</keyword>
<keyword evidence="11" id="KW-1185">Reference proteome</keyword>
<keyword evidence="3 8" id="KW-0347">Helicase</keyword>